<feature type="chain" id="PRO_5042092664" description="NTF2-like domain-containing protein" evidence="1">
    <location>
        <begin position="22"/>
        <end position="139"/>
    </location>
</feature>
<dbReference type="Proteomes" id="UP001274830">
    <property type="component" value="Unassembled WGS sequence"/>
</dbReference>
<name>A0AAE0TLK6_9PEZI</name>
<sequence>MYFSTTIAGVIAFTAAAFATAIEDRDSCVSQWEAEQVVNKIISVFGHQAGASQTANARLAENFITGDGATANKQQWSAGILGEPPTVDIDTLFVGVTGCNKTVWYWQFNQVARAIYRVRGFNLFHVEQAVPDFRAGSGV</sequence>
<proteinExistence type="predicted"/>
<keyword evidence="4" id="KW-1185">Reference proteome</keyword>
<reference evidence="3" key="1">
    <citation type="submission" date="2023-07" db="EMBL/GenBank/DDBJ databases">
        <title>Black Yeasts Isolated from many extreme environments.</title>
        <authorList>
            <person name="Coleine C."/>
            <person name="Stajich J.E."/>
            <person name="Selbmann L."/>
        </authorList>
    </citation>
    <scope>NUCLEOTIDE SEQUENCE</scope>
    <source>
        <strain evidence="3">CCFEE 5485</strain>
    </source>
</reference>
<organism evidence="3 4">
    <name type="scientific">Recurvomyces mirabilis</name>
    <dbReference type="NCBI Taxonomy" id="574656"/>
    <lineage>
        <taxon>Eukaryota</taxon>
        <taxon>Fungi</taxon>
        <taxon>Dikarya</taxon>
        <taxon>Ascomycota</taxon>
        <taxon>Pezizomycotina</taxon>
        <taxon>Dothideomycetes</taxon>
        <taxon>Dothideomycetidae</taxon>
        <taxon>Mycosphaerellales</taxon>
        <taxon>Teratosphaeriaceae</taxon>
        <taxon>Recurvomyces</taxon>
    </lineage>
</organism>
<evidence type="ECO:0000313" key="3">
    <source>
        <dbReference type="EMBL" id="KAK3669225.1"/>
    </source>
</evidence>
<feature type="domain" description="NTF2-like" evidence="2">
    <location>
        <begin position="28"/>
        <end position="128"/>
    </location>
</feature>
<evidence type="ECO:0000256" key="1">
    <source>
        <dbReference type="SAM" id="SignalP"/>
    </source>
</evidence>
<comment type="caution">
    <text evidence="3">The sequence shown here is derived from an EMBL/GenBank/DDBJ whole genome shotgun (WGS) entry which is preliminary data.</text>
</comment>
<dbReference type="Pfam" id="PF26534">
    <property type="entry name" value="NTF2_7"/>
    <property type="match status" value="1"/>
</dbReference>
<protein>
    <recommendedName>
        <fullName evidence="2">NTF2-like domain-containing protein</fullName>
    </recommendedName>
</protein>
<accession>A0AAE0TLK6</accession>
<keyword evidence="1" id="KW-0732">Signal</keyword>
<dbReference type="EMBL" id="JAUTXT010000097">
    <property type="protein sequence ID" value="KAK3669225.1"/>
    <property type="molecule type" value="Genomic_DNA"/>
</dbReference>
<dbReference type="InterPro" id="IPR058645">
    <property type="entry name" value="NTF2-like_dom_7"/>
</dbReference>
<evidence type="ECO:0000313" key="4">
    <source>
        <dbReference type="Proteomes" id="UP001274830"/>
    </source>
</evidence>
<evidence type="ECO:0000259" key="2">
    <source>
        <dbReference type="Pfam" id="PF26534"/>
    </source>
</evidence>
<dbReference type="AlphaFoldDB" id="A0AAE0TLK6"/>
<feature type="signal peptide" evidence="1">
    <location>
        <begin position="1"/>
        <end position="21"/>
    </location>
</feature>
<gene>
    <name evidence="3" type="ORF">LTR78_010899</name>
</gene>